<dbReference type="Pfam" id="PF05193">
    <property type="entry name" value="Peptidase_M16_C"/>
    <property type="match status" value="1"/>
</dbReference>
<feature type="signal peptide" evidence="1">
    <location>
        <begin position="1"/>
        <end position="21"/>
    </location>
</feature>
<gene>
    <name evidence="3" type="ORF">EGI89_10860</name>
</gene>
<dbReference type="EMBL" id="RHPO01000024">
    <property type="protein sequence ID" value="RRT89867.1"/>
    <property type="molecule type" value="Genomic_DNA"/>
</dbReference>
<accession>A0A427BK81</accession>
<dbReference type="SUPFAM" id="SSF63411">
    <property type="entry name" value="LuxS/MPP-like metallohydrolase"/>
    <property type="match status" value="2"/>
</dbReference>
<dbReference type="Gene3D" id="3.30.830.10">
    <property type="entry name" value="Metalloenzyme, LuxS/M16 peptidase-like"/>
    <property type="match status" value="2"/>
</dbReference>
<keyword evidence="1" id="KW-0732">Signal</keyword>
<sequence>MKTKILSLAIAFMAVSLNAQVAIPMPKPGPAPTVNLGKSNEFKLKNGLTVIVVENHKLPRVSATLTIDNPPFALGTKKGAESLLSEMLGTGTITKSKDDFNKRIEFLGARVNFWEEGASASSLTKYFNEIFGYMADGAMNPNFTESEFADVKKRYIEGLKSNEKSVEAAASRVSNILVYGKNNPFSEFDTPAQIEKITLQDVKDYYNTYYKPNNAYLIVVGDISTKDVKALAEKNFNSWQAGKLNIPAFPKVEEVTKTELNAINMPNAVQSVVSVSYPVQLTKKDPDYYAALIASSILGGDFNSKLNMNLREAHGWTYGARGGVSDSRYIGRFNTNATVRNEVTDSAIVETMKEIKGMTLNKIDQQTLNDVKAKFLGNFILTLESPSTVANQALTKKTNQLSDSFYADYIKNINAVTIDDVLRVSKKYFRPDQAKINVTGKLEQIAPALEKLGYPVNYYDSFGNKTDKPTSGAKTTTVTVAQITDNYFKAIGGADKVKAVKSIAQKGKIETMGMSGDYVIKNATPNKTATEFTIMGMTIKQVFDGQKGYMSQAGQKMDLPADMTAPLFKTNSLFTPLSEGYKTAKVEGIVSENGVEYYKVVAADISRTDFYDVKTGLLMKSEQKMKSPQGDMIATTINKGYKTFDGILMPSEMITETGPQTIKIIIDATEINKNVSDADFK</sequence>
<protein>
    <submittedName>
        <fullName evidence="3">Insulinase family protein</fullName>
    </submittedName>
</protein>
<dbReference type="PANTHER" id="PTHR11851:SF224">
    <property type="entry name" value="PROCESSING PROTEASE"/>
    <property type="match status" value="1"/>
</dbReference>
<name>A0A427BK81_9FLAO</name>
<dbReference type="PANTHER" id="PTHR11851">
    <property type="entry name" value="METALLOPROTEASE"/>
    <property type="match status" value="1"/>
</dbReference>
<dbReference type="RefSeq" id="WP_125350195.1">
    <property type="nucleotide sequence ID" value="NZ_RHPN01000024.1"/>
</dbReference>
<evidence type="ECO:0000313" key="4">
    <source>
        <dbReference type="Proteomes" id="UP000267844"/>
    </source>
</evidence>
<evidence type="ECO:0000259" key="2">
    <source>
        <dbReference type="Pfam" id="PF05193"/>
    </source>
</evidence>
<reference evidence="3 4" key="1">
    <citation type="submission" date="2018-10" db="EMBL/GenBank/DDBJ databases">
        <title>Transmission dynamics of multidrug resistant bacteria on intensive care unit surfaces.</title>
        <authorList>
            <person name="D'Souza A.W."/>
            <person name="Potter R.F."/>
            <person name="Wallace M."/>
            <person name="Shupe A."/>
            <person name="Patel S."/>
            <person name="Sun S."/>
            <person name="Gul D."/>
            <person name="Kwon J.H."/>
            <person name="Andleeb S."/>
            <person name="Burnham C.-A.D."/>
            <person name="Dantas G."/>
        </authorList>
    </citation>
    <scope>NUCLEOTIDE SEQUENCE [LARGE SCALE GENOMIC DNA]</scope>
    <source>
        <strain evidence="3 4">WF_348</strain>
    </source>
</reference>
<proteinExistence type="predicted"/>
<evidence type="ECO:0000256" key="1">
    <source>
        <dbReference type="SAM" id="SignalP"/>
    </source>
</evidence>
<organism evidence="3 4">
    <name type="scientific">Empedobacter falsenii</name>
    <dbReference type="NCBI Taxonomy" id="343874"/>
    <lineage>
        <taxon>Bacteria</taxon>
        <taxon>Pseudomonadati</taxon>
        <taxon>Bacteroidota</taxon>
        <taxon>Flavobacteriia</taxon>
        <taxon>Flavobacteriales</taxon>
        <taxon>Weeksellaceae</taxon>
        <taxon>Empedobacter</taxon>
    </lineage>
</organism>
<comment type="caution">
    <text evidence="3">The sequence shown here is derived from an EMBL/GenBank/DDBJ whole genome shotgun (WGS) entry which is preliminary data.</text>
</comment>
<dbReference type="GO" id="GO:0046872">
    <property type="term" value="F:metal ion binding"/>
    <property type="evidence" value="ECO:0007669"/>
    <property type="project" value="InterPro"/>
</dbReference>
<dbReference type="Proteomes" id="UP000267844">
    <property type="component" value="Unassembled WGS sequence"/>
</dbReference>
<dbReference type="AlphaFoldDB" id="A0A427BK81"/>
<dbReference type="InterPro" id="IPR007863">
    <property type="entry name" value="Peptidase_M16_C"/>
</dbReference>
<feature type="domain" description="Peptidase M16 C-terminal" evidence="2">
    <location>
        <begin position="196"/>
        <end position="374"/>
    </location>
</feature>
<dbReference type="InterPro" id="IPR011249">
    <property type="entry name" value="Metalloenz_LuxS/M16"/>
</dbReference>
<dbReference type="InterPro" id="IPR050361">
    <property type="entry name" value="MPP/UQCRC_Complex"/>
</dbReference>
<evidence type="ECO:0000313" key="3">
    <source>
        <dbReference type="EMBL" id="RRT89867.1"/>
    </source>
</evidence>
<feature type="chain" id="PRO_5019192421" evidence="1">
    <location>
        <begin position="22"/>
        <end position="681"/>
    </location>
</feature>